<protein>
    <submittedName>
        <fullName evidence="2">Uncharacterized protein</fullName>
    </submittedName>
</protein>
<dbReference type="EMBL" id="FNDE01000005">
    <property type="protein sequence ID" value="SDG91504.1"/>
    <property type="molecule type" value="Genomic_DNA"/>
</dbReference>
<dbReference type="AlphaFoldDB" id="A0A1G7Y512"/>
<evidence type="ECO:0000313" key="4">
    <source>
        <dbReference type="Proteomes" id="UP000826616"/>
    </source>
</evidence>
<dbReference type="RefSeq" id="WP_156424021.1">
    <property type="nucleotide sequence ID" value="NZ_CP080764.1"/>
</dbReference>
<sequence length="52" mass="5879">MIGENTVDESLEKLLGEKQYVIHQLMGTGMNRGDMLRLLIEEEEKASLVMAN</sequence>
<evidence type="ECO:0000313" key="3">
    <source>
        <dbReference type="Proteomes" id="UP000198956"/>
    </source>
</evidence>
<keyword evidence="4" id="KW-1185">Reference proteome</keyword>
<dbReference type="Proteomes" id="UP000826616">
    <property type="component" value="Chromosome"/>
</dbReference>
<name>A0A1G7Y512_ANETH</name>
<dbReference type="GeneID" id="97141789"/>
<reference evidence="1 4" key="2">
    <citation type="submission" date="2021-08" db="EMBL/GenBank/DDBJ databases">
        <title>Complete genome sequence of the strain Aneurinibacillus thermoaerophilus CCM 8960.</title>
        <authorList>
            <person name="Musilova J."/>
            <person name="Kourilova X."/>
            <person name="Pernicova I."/>
            <person name="Bezdicek M."/>
            <person name="Lengerova M."/>
            <person name="Obruca S."/>
            <person name="Sedlar K."/>
        </authorList>
    </citation>
    <scope>NUCLEOTIDE SEQUENCE [LARGE SCALE GENOMIC DNA]</scope>
    <source>
        <strain evidence="1 4">CCM 8960</strain>
    </source>
</reference>
<dbReference type="Proteomes" id="UP000198956">
    <property type="component" value="Unassembled WGS sequence"/>
</dbReference>
<reference evidence="2 3" key="1">
    <citation type="submission" date="2016-10" db="EMBL/GenBank/DDBJ databases">
        <authorList>
            <person name="de Groot N.N."/>
        </authorList>
    </citation>
    <scope>NUCLEOTIDE SEQUENCE [LARGE SCALE GENOMIC DNA]</scope>
    <source>
        <strain evidence="2 3">L 420-91</strain>
    </source>
</reference>
<organism evidence="2 3">
    <name type="scientific">Aneurinibacillus thermoaerophilus</name>
    <dbReference type="NCBI Taxonomy" id="143495"/>
    <lineage>
        <taxon>Bacteria</taxon>
        <taxon>Bacillati</taxon>
        <taxon>Bacillota</taxon>
        <taxon>Bacilli</taxon>
        <taxon>Bacillales</taxon>
        <taxon>Paenibacillaceae</taxon>
        <taxon>Aneurinibacillus group</taxon>
        <taxon>Aneurinibacillus</taxon>
    </lineage>
</organism>
<dbReference type="EMBL" id="CP080764">
    <property type="protein sequence ID" value="QYY41369.1"/>
    <property type="molecule type" value="Genomic_DNA"/>
</dbReference>
<evidence type="ECO:0000313" key="2">
    <source>
        <dbReference type="EMBL" id="SDG91504.1"/>
    </source>
</evidence>
<proteinExistence type="predicted"/>
<gene>
    <name evidence="1" type="ORF">K3F53_10445</name>
    <name evidence="2" type="ORF">SAMN04489735_1005125</name>
</gene>
<accession>A0A1G7Y512</accession>
<evidence type="ECO:0000313" key="1">
    <source>
        <dbReference type="EMBL" id="QYY41369.1"/>
    </source>
</evidence>